<dbReference type="Gene3D" id="1.10.287.1490">
    <property type="match status" value="1"/>
</dbReference>
<name>A0A9P8T9F0_9ASCO</name>
<dbReference type="PROSITE" id="PS00845">
    <property type="entry name" value="CAP_GLY_1"/>
    <property type="match status" value="1"/>
</dbReference>
<dbReference type="Proteomes" id="UP000788993">
    <property type="component" value="Unassembled WGS sequence"/>
</dbReference>
<sequence length="762" mass="86398">MHNINDRVVLNGVGGTIKYIGPTQFQPGEWIGVELDQPAGKNDGSVAGVRYFQARDKHGVFVRPAMLQSPDSSDSRLKAIIRSLEDKLLKLRSDISDLSRQLESSKSTVVSLEESLEREIMEKMALSDQLAALQDKTKEISDNSLRRGDVDSGQIEHYVKELTQLKQSNDQLQSKVLSLADAEVMIDSLMVQNADLTDELSKCKVAIKELESLLELDKDLEQSHLEIENELRAEIKQAREKLEQEQAHVKALETNVANLNQLLQQKHSQPEKSGVSSESTEKLLSQLKHHDSQILKLKHQLEIEQVLHKAEHLALEEYSNFLSRSEGGSENLQQMAQLVRFKVLCHQFEDYHISQLGEVASIDDYFHQSQCLRGAFSLGRLALQAGCIIKTCEYHREVPSILVQQVSGFLERFDKMLEADEYHEDLIFPFEGFVKNREEVTKQVLMAVHKLEYSLLLSGLLQDGLSLNGTRYGFSKVKAAIDDWMGQLDGHIHALETLEKNGQGLINGPNIQFESIDDLFAALCDLDERLRTGEQITVFGELIRISPAKLSLPEFEIVGIPASTSWFSAHREIQNDTAIPKEAQIIEELQMKISVLQAKLSKHQTEELQLIQLSKSFEELQLENQKLNKEYMGAQEKYKVILKQLDEATNKLQLYGDDKTRGVYEEFMRLDKMELINEISSLRTLVTKLDTSKTIQNCDLKFSCDLLPDLSPIKWDLGTKIEKLVSTDELSATIKHFQIPRITENNSNTLNGYTKMLNILMG</sequence>
<dbReference type="EMBL" id="JAEUBD010000983">
    <property type="protein sequence ID" value="KAH3669966.1"/>
    <property type="molecule type" value="Genomic_DNA"/>
</dbReference>
<evidence type="ECO:0000313" key="3">
    <source>
        <dbReference type="EMBL" id="KAH3669966.1"/>
    </source>
</evidence>
<evidence type="ECO:0000313" key="4">
    <source>
        <dbReference type="Proteomes" id="UP000788993"/>
    </source>
</evidence>
<keyword evidence="4" id="KW-1185">Reference proteome</keyword>
<dbReference type="Pfam" id="PF01302">
    <property type="entry name" value="CAP_GLY"/>
    <property type="match status" value="1"/>
</dbReference>
<keyword evidence="1" id="KW-0175">Coiled coil</keyword>
<comment type="caution">
    <text evidence="3">The sequence shown here is derived from an EMBL/GenBank/DDBJ whole genome shotgun (WGS) entry which is preliminary data.</text>
</comment>
<evidence type="ECO:0000256" key="1">
    <source>
        <dbReference type="SAM" id="Coils"/>
    </source>
</evidence>
<feature type="coiled-coil region" evidence="1">
    <location>
        <begin position="81"/>
        <end position="269"/>
    </location>
</feature>
<dbReference type="InterPro" id="IPR000938">
    <property type="entry name" value="CAP-Gly_domain"/>
</dbReference>
<dbReference type="AlphaFoldDB" id="A0A9P8T9F0"/>
<dbReference type="InterPro" id="IPR036859">
    <property type="entry name" value="CAP-Gly_dom_sf"/>
</dbReference>
<dbReference type="PROSITE" id="PS50245">
    <property type="entry name" value="CAP_GLY_2"/>
    <property type="match status" value="1"/>
</dbReference>
<dbReference type="Gene3D" id="2.30.30.190">
    <property type="entry name" value="CAP Gly-rich-like domain"/>
    <property type="match status" value="1"/>
</dbReference>
<feature type="coiled-coil region" evidence="1">
    <location>
        <begin position="586"/>
        <end position="651"/>
    </location>
</feature>
<feature type="domain" description="CAP-Gly" evidence="2">
    <location>
        <begin position="21"/>
        <end position="63"/>
    </location>
</feature>
<reference evidence="3" key="1">
    <citation type="journal article" date="2021" name="Open Biol.">
        <title>Shared evolutionary footprints suggest mitochondrial oxidative damage underlies multiple complex I losses in fungi.</title>
        <authorList>
            <person name="Schikora-Tamarit M.A."/>
            <person name="Marcet-Houben M."/>
            <person name="Nosek J."/>
            <person name="Gabaldon T."/>
        </authorList>
    </citation>
    <scope>NUCLEOTIDE SEQUENCE</scope>
    <source>
        <strain evidence="3">NCAIM Y.01608</strain>
    </source>
</reference>
<dbReference type="PANTHER" id="PTHR18916">
    <property type="entry name" value="DYNACTIN 1-RELATED MICROTUBULE-BINDING"/>
    <property type="match status" value="1"/>
</dbReference>
<dbReference type="SMART" id="SM01052">
    <property type="entry name" value="CAP_GLY"/>
    <property type="match status" value="1"/>
</dbReference>
<protein>
    <recommendedName>
        <fullName evidence="2">CAP-Gly domain-containing protein</fullName>
    </recommendedName>
</protein>
<accession>A0A9P8T9F0</accession>
<reference evidence="3" key="2">
    <citation type="submission" date="2021-01" db="EMBL/GenBank/DDBJ databases">
        <authorList>
            <person name="Schikora-Tamarit M.A."/>
        </authorList>
    </citation>
    <scope>NUCLEOTIDE SEQUENCE</scope>
    <source>
        <strain evidence="3">NCAIM Y.01608</strain>
    </source>
</reference>
<dbReference type="SUPFAM" id="SSF74924">
    <property type="entry name" value="Cap-Gly domain"/>
    <property type="match status" value="1"/>
</dbReference>
<gene>
    <name evidence="3" type="ORF">OGATHE_002779</name>
</gene>
<evidence type="ECO:0000259" key="2">
    <source>
        <dbReference type="PROSITE" id="PS50245"/>
    </source>
</evidence>
<proteinExistence type="predicted"/>
<organism evidence="3 4">
    <name type="scientific">Ogataea polymorpha</name>
    <dbReference type="NCBI Taxonomy" id="460523"/>
    <lineage>
        <taxon>Eukaryota</taxon>
        <taxon>Fungi</taxon>
        <taxon>Dikarya</taxon>
        <taxon>Ascomycota</taxon>
        <taxon>Saccharomycotina</taxon>
        <taxon>Pichiomycetes</taxon>
        <taxon>Pichiales</taxon>
        <taxon>Pichiaceae</taxon>
        <taxon>Ogataea</taxon>
    </lineage>
</organism>